<gene>
    <name evidence="1" type="ORF">MHBO_004350</name>
</gene>
<reference evidence="1 2" key="1">
    <citation type="journal article" date="2024" name="BMC Biol.">
        <title>Comparative genomics of Ascetosporea gives new insight into the evolutionary basis for animal parasitism in Rhizaria.</title>
        <authorList>
            <person name="Hiltunen Thoren M."/>
            <person name="Onut-Brannstrom I."/>
            <person name="Alfjorden A."/>
            <person name="Peckova H."/>
            <person name="Swords F."/>
            <person name="Hooper C."/>
            <person name="Holzer A.S."/>
            <person name="Bass D."/>
            <person name="Burki F."/>
        </authorList>
    </citation>
    <scope>NUCLEOTIDE SEQUENCE [LARGE SCALE GENOMIC DNA]</scope>
    <source>
        <strain evidence="1">20-A016</strain>
    </source>
</reference>
<evidence type="ECO:0000313" key="2">
    <source>
        <dbReference type="Proteomes" id="UP001439008"/>
    </source>
</evidence>
<evidence type="ECO:0000313" key="1">
    <source>
        <dbReference type="EMBL" id="MES1922824.1"/>
    </source>
</evidence>
<dbReference type="EMBL" id="JBDODL010003821">
    <property type="protein sequence ID" value="MES1922824.1"/>
    <property type="molecule type" value="Genomic_DNA"/>
</dbReference>
<dbReference type="Proteomes" id="UP001439008">
    <property type="component" value="Unassembled WGS sequence"/>
</dbReference>
<sequence length="107" mass="12908">MILHVYTELSYLRRYFFYFILAENLSRKNSTIVSQSSTYLTRYANYSNDGKHGTTENECSHTGIGHKKAWFQVDLKEEYSLKSITITYRDEGKKYSYIYTYRYVYRE</sequence>
<accession>A0ABV2ATA8</accession>
<name>A0ABV2ATA8_9EUKA</name>
<proteinExistence type="predicted"/>
<dbReference type="Pfam" id="PF22633">
    <property type="entry name" value="F5_F8_type_C_2"/>
    <property type="match status" value="1"/>
</dbReference>
<protein>
    <recommendedName>
        <fullName evidence="3">F5/8 type C domain-containing protein</fullName>
    </recommendedName>
</protein>
<dbReference type="SUPFAM" id="SSF49785">
    <property type="entry name" value="Galactose-binding domain-like"/>
    <property type="match status" value="1"/>
</dbReference>
<keyword evidence="2" id="KW-1185">Reference proteome</keyword>
<dbReference type="Gene3D" id="2.60.120.260">
    <property type="entry name" value="Galactose-binding domain-like"/>
    <property type="match status" value="1"/>
</dbReference>
<dbReference type="InterPro" id="IPR008979">
    <property type="entry name" value="Galactose-bd-like_sf"/>
</dbReference>
<evidence type="ECO:0008006" key="3">
    <source>
        <dbReference type="Google" id="ProtNLM"/>
    </source>
</evidence>
<comment type="caution">
    <text evidence="1">The sequence shown here is derived from an EMBL/GenBank/DDBJ whole genome shotgun (WGS) entry which is preliminary data.</text>
</comment>
<organism evidence="1 2">
    <name type="scientific">Bonamia ostreae</name>
    <dbReference type="NCBI Taxonomy" id="126728"/>
    <lineage>
        <taxon>Eukaryota</taxon>
        <taxon>Sar</taxon>
        <taxon>Rhizaria</taxon>
        <taxon>Endomyxa</taxon>
        <taxon>Ascetosporea</taxon>
        <taxon>Haplosporida</taxon>
        <taxon>Bonamia</taxon>
    </lineage>
</organism>